<dbReference type="EMBL" id="JQCP01000001">
    <property type="protein sequence ID" value="KRO03306.1"/>
    <property type="molecule type" value="Genomic_DNA"/>
</dbReference>
<comment type="caution">
    <text evidence="2">The sequence shown here is derived from an EMBL/GenBank/DDBJ whole genome shotgun (WGS) entry which is preliminary data.</text>
</comment>
<dbReference type="InterPro" id="IPR008875">
    <property type="entry name" value="TraX"/>
</dbReference>
<sequence>MTFSNLFTTNYEWMMIFSIMLYNGERGRGSKYFFYLFYPAHIYILYLISYVMSR</sequence>
<keyword evidence="1" id="KW-1133">Transmembrane helix</keyword>
<accession>A0ABR5Q2M1</accession>
<gene>
    <name evidence="2" type="ORF">IV60_GL000489</name>
</gene>
<keyword evidence="1" id="KW-0812">Transmembrane</keyword>
<keyword evidence="3" id="KW-1185">Reference proteome</keyword>
<evidence type="ECO:0000313" key="3">
    <source>
        <dbReference type="Proteomes" id="UP000051927"/>
    </source>
</evidence>
<proteinExistence type="predicted"/>
<organism evidence="2 3">
    <name type="scientific">Lancefieldella rimae</name>
    <dbReference type="NCBI Taxonomy" id="1383"/>
    <lineage>
        <taxon>Bacteria</taxon>
        <taxon>Bacillati</taxon>
        <taxon>Actinomycetota</taxon>
        <taxon>Coriobacteriia</taxon>
        <taxon>Coriobacteriales</taxon>
        <taxon>Atopobiaceae</taxon>
        <taxon>Lancefieldella</taxon>
    </lineage>
</organism>
<dbReference type="Pfam" id="PF05857">
    <property type="entry name" value="TraX"/>
    <property type="match status" value="1"/>
</dbReference>
<keyword evidence="1" id="KW-0472">Membrane</keyword>
<protein>
    <submittedName>
        <fullName evidence="2">Uncharacterized protein</fullName>
    </submittedName>
</protein>
<evidence type="ECO:0000256" key="1">
    <source>
        <dbReference type="SAM" id="Phobius"/>
    </source>
</evidence>
<reference evidence="2 3" key="1">
    <citation type="journal article" date="2015" name="Genome Announc.">
        <title>Expanding the biotechnology potential of lactobacilli through comparative genomics of 213 strains and associated genera.</title>
        <authorList>
            <person name="Sun Z."/>
            <person name="Harris H.M."/>
            <person name="McCann A."/>
            <person name="Guo C."/>
            <person name="Argimon S."/>
            <person name="Zhang W."/>
            <person name="Yang X."/>
            <person name="Jeffery I.B."/>
            <person name="Cooney J.C."/>
            <person name="Kagawa T.F."/>
            <person name="Liu W."/>
            <person name="Song Y."/>
            <person name="Salvetti E."/>
            <person name="Wrobel A."/>
            <person name="Rasinkangas P."/>
            <person name="Parkhill J."/>
            <person name="Rea M.C."/>
            <person name="O'Sullivan O."/>
            <person name="Ritari J."/>
            <person name="Douillard F.P."/>
            <person name="Paul Ross R."/>
            <person name="Yang R."/>
            <person name="Briner A.E."/>
            <person name="Felis G.E."/>
            <person name="de Vos W.M."/>
            <person name="Barrangou R."/>
            <person name="Klaenhammer T.R."/>
            <person name="Caufield P.W."/>
            <person name="Cui Y."/>
            <person name="Zhang H."/>
            <person name="O'Toole P.W."/>
        </authorList>
    </citation>
    <scope>NUCLEOTIDE SEQUENCE [LARGE SCALE GENOMIC DNA]</scope>
    <source>
        <strain evidence="2 3">DSM 7090</strain>
    </source>
</reference>
<feature type="transmembrane region" description="Helical" evidence="1">
    <location>
        <begin position="32"/>
        <end position="52"/>
    </location>
</feature>
<evidence type="ECO:0000313" key="2">
    <source>
        <dbReference type="EMBL" id="KRO03306.1"/>
    </source>
</evidence>
<name>A0ABR5Q2M1_9ACTN</name>
<dbReference type="Proteomes" id="UP000051927">
    <property type="component" value="Unassembled WGS sequence"/>
</dbReference>